<keyword evidence="2" id="KW-1185">Reference proteome</keyword>
<evidence type="ECO:0000313" key="2">
    <source>
        <dbReference type="Proteomes" id="UP001652445"/>
    </source>
</evidence>
<accession>A0ABT2UQV7</accession>
<comment type="caution">
    <text evidence="1">The sequence shown here is derived from an EMBL/GenBank/DDBJ whole genome shotgun (WGS) entry which is preliminary data.</text>
</comment>
<name>A0ABT2UQV7_9BACL</name>
<protein>
    <recommendedName>
        <fullName evidence="3">DUF4309 domain-containing protein</fullName>
    </recommendedName>
</protein>
<proteinExistence type="predicted"/>
<sequence length="169" mass="19125">MNRALLLLFVVLMFLYTTGFEADRFVTTTTHNRLKFTLNRGAHDAALQVNKDWLAEGLVVFERPLAHAAFEAGLRGNLQLRPDGTPYEGSLLSAAPVIVFEDYVDDLSPGVVFPYSYVWESEHIVQVLKGPAVIYRVKVKMPRNSSLSYEGDVYKTVIYEYPLDFKSSQ</sequence>
<dbReference type="Proteomes" id="UP001652445">
    <property type="component" value="Unassembled WGS sequence"/>
</dbReference>
<organism evidence="1 2">
    <name type="scientific">Paenibacillus baimaensis</name>
    <dbReference type="NCBI Taxonomy" id="2982185"/>
    <lineage>
        <taxon>Bacteria</taxon>
        <taxon>Bacillati</taxon>
        <taxon>Bacillota</taxon>
        <taxon>Bacilli</taxon>
        <taxon>Bacillales</taxon>
        <taxon>Paenibacillaceae</taxon>
        <taxon>Paenibacillus</taxon>
    </lineage>
</organism>
<gene>
    <name evidence="1" type="ORF">OB236_29230</name>
</gene>
<dbReference type="EMBL" id="JAOQIO010000099">
    <property type="protein sequence ID" value="MCU6796212.1"/>
    <property type="molecule type" value="Genomic_DNA"/>
</dbReference>
<evidence type="ECO:0008006" key="3">
    <source>
        <dbReference type="Google" id="ProtNLM"/>
    </source>
</evidence>
<dbReference type="RefSeq" id="WP_262687030.1">
    <property type="nucleotide sequence ID" value="NZ_JAOQIO010000099.1"/>
</dbReference>
<evidence type="ECO:0000313" key="1">
    <source>
        <dbReference type="EMBL" id="MCU6796212.1"/>
    </source>
</evidence>
<reference evidence="1 2" key="1">
    <citation type="submission" date="2022-09" db="EMBL/GenBank/DDBJ databases">
        <authorList>
            <person name="Han X.L."/>
            <person name="Wang Q."/>
            <person name="Lu T."/>
        </authorList>
    </citation>
    <scope>NUCLEOTIDE SEQUENCE [LARGE SCALE GENOMIC DNA]</scope>
    <source>
        <strain evidence="1 2">WQ 127069</strain>
    </source>
</reference>